<accession>A0ABV6TKQ9</accession>
<proteinExistence type="predicted"/>
<evidence type="ECO:0000313" key="6">
    <source>
        <dbReference type="Proteomes" id="UP001589887"/>
    </source>
</evidence>
<keyword evidence="6" id="KW-1185">Reference proteome</keyword>
<feature type="domain" description="Septum formation-related" evidence="4">
    <location>
        <begin position="143"/>
        <end position="240"/>
    </location>
</feature>
<feature type="compositionally biased region" description="Pro residues" evidence="1">
    <location>
        <begin position="1"/>
        <end position="14"/>
    </location>
</feature>
<dbReference type="Proteomes" id="UP001589887">
    <property type="component" value="Unassembled WGS sequence"/>
</dbReference>
<comment type="caution">
    <text evidence="5">The sequence shown here is derived from an EMBL/GenBank/DDBJ whole genome shotgun (WGS) entry which is preliminary data.</text>
</comment>
<dbReference type="InterPro" id="IPR025241">
    <property type="entry name" value="DUF4190"/>
</dbReference>
<keyword evidence="2" id="KW-0472">Membrane</keyword>
<feature type="compositionally biased region" description="Pro residues" evidence="1">
    <location>
        <begin position="22"/>
        <end position="37"/>
    </location>
</feature>
<feature type="region of interest" description="Disordered" evidence="1">
    <location>
        <begin position="374"/>
        <end position="424"/>
    </location>
</feature>
<sequence>MDIPPPPAPEPPAQPGQGHGPGWPPPAPGPQQPWYPYPQPYAQPYPQPFQEPARTSGLAIASLVTGIVCCVPPLGLVLGAIALGRIRKHGQRGKGMAITGVVLSAISTVLAVVLVVSGAVSAFWDGFRDGIDEVKSTRSTMDLRKGDCFDVPGGELEREVVNVTIVPCAKPHDGEVSGSFKLDGSTFPGDKAITALADRKCWAVEQEYAMDSWALPVEAESYYYTPSTRSWRLGDHSVTCSFATTSGKLTGSVRNDARRLDADQVTYLRSSNAYDRVLATGPDRDRVEDDLPAFKKWAGEVSQVLGQESARLRERSWPAAAQAQVSARAKEAELAGKEWAKAAGAADAEAFYLHSGAADRAMRQATEVAARGALHLATTPPATDSGGSSGGTGGADGGTDSGGTEEGPGSGTGSGNGSDGSKAV</sequence>
<dbReference type="EMBL" id="JBHMQV010000009">
    <property type="protein sequence ID" value="MFC0846377.1"/>
    <property type="molecule type" value="Genomic_DNA"/>
</dbReference>
<evidence type="ECO:0000259" key="3">
    <source>
        <dbReference type="Pfam" id="PF13828"/>
    </source>
</evidence>
<evidence type="ECO:0000313" key="5">
    <source>
        <dbReference type="EMBL" id="MFC0846377.1"/>
    </source>
</evidence>
<keyword evidence="2" id="KW-1133">Transmembrane helix</keyword>
<reference evidence="5 6" key="1">
    <citation type="submission" date="2024-09" db="EMBL/GenBank/DDBJ databases">
        <authorList>
            <person name="Sun Q."/>
            <person name="Mori K."/>
        </authorList>
    </citation>
    <scope>NUCLEOTIDE SEQUENCE [LARGE SCALE GENOMIC DNA]</scope>
    <source>
        <strain evidence="5 6">JCM 4557</strain>
    </source>
</reference>
<evidence type="ECO:0000259" key="4">
    <source>
        <dbReference type="Pfam" id="PF13845"/>
    </source>
</evidence>
<feature type="domain" description="DUF4190" evidence="3">
    <location>
        <begin position="58"/>
        <end position="114"/>
    </location>
</feature>
<keyword evidence="2" id="KW-0812">Transmembrane</keyword>
<feature type="compositionally biased region" description="Gly residues" evidence="1">
    <location>
        <begin position="387"/>
        <end position="418"/>
    </location>
</feature>
<dbReference type="RefSeq" id="WP_394321460.1">
    <property type="nucleotide sequence ID" value="NZ_JBHMQV010000009.1"/>
</dbReference>
<feature type="region of interest" description="Disordered" evidence="1">
    <location>
        <begin position="1"/>
        <end position="37"/>
    </location>
</feature>
<organism evidence="5 6">
    <name type="scientific">Streptomyces noboritoensis</name>
    <dbReference type="NCBI Taxonomy" id="67337"/>
    <lineage>
        <taxon>Bacteria</taxon>
        <taxon>Bacillati</taxon>
        <taxon>Actinomycetota</taxon>
        <taxon>Actinomycetes</taxon>
        <taxon>Kitasatosporales</taxon>
        <taxon>Streptomycetaceae</taxon>
        <taxon>Streptomyces</taxon>
    </lineage>
</organism>
<dbReference type="InterPro" id="IPR026004">
    <property type="entry name" value="Septum_form"/>
</dbReference>
<name>A0ABV6TKQ9_9ACTN</name>
<evidence type="ECO:0000256" key="2">
    <source>
        <dbReference type="SAM" id="Phobius"/>
    </source>
</evidence>
<feature type="transmembrane region" description="Helical" evidence="2">
    <location>
        <begin position="95"/>
        <end position="124"/>
    </location>
</feature>
<gene>
    <name evidence="5" type="ORF">ACFH04_22060</name>
</gene>
<evidence type="ECO:0000256" key="1">
    <source>
        <dbReference type="SAM" id="MobiDB-lite"/>
    </source>
</evidence>
<feature type="transmembrane region" description="Helical" evidence="2">
    <location>
        <begin position="58"/>
        <end position="83"/>
    </location>
</feature>
<dbReference type="Pfam" id="PF13828">
    <property type="entry name" value="DUF4190"/>
    <property type="match status" value="1"/>
</dbReference>
<dbReference type="Pfam" id="PF13845">
    <property type="entry name" value="Septum_form"/>
    <property type="match status" value="1"/>
</dbReference>
<protein>
    <submittedName>
        <fullName evidence="5">DUF4190 domain-containing protein</fullName>
    </submittedName>
</protein>